<organism evidence="2 3">
    <name type="scientific">Mycobacterium kansasii</name>
    <dbReference type="NCBI Taxonomy" id="1768"/>
    <lineage>
        <taxon>Bacteria</taxon>
        <taxon>Bacillati</taxon>
        <taxon>Actinomycetota</taxon>
        <taxon>Actinomycetes</taxon>
        <taxon>Mycobacteriales</taxon>
        <taxon>Mycobacteriaceae</taxon>
        <taxon>Mycobacterium</taxon>
    </lineage>
</organism>
<reference evidence="2 3" key="1">
    <citation type="submission" date="2017-02" db="EMBL/GenBank/DDBJ databases">
        <title>Complete genome sequences of Mycobacterium kansasii strains isolated from rhesus macaques.</title>
        <authorList>
            <person name="Panda A."/>
            <person name="Nagaraj S."/>
            <person name="Zhao X."/>
            <person name="Tettelin H."/>
            <person name="Detolla L.J."/>
        </authorList>
    </citation>
    <scope>NUCLEOTIDE SEQUENCE [LARGE SCALE GENOMIC DNA]</scope>
    <source>
        <strain evidence="2 3">11-3469</strain>
    </source>
</reference>
<proteinExistence type="predicted"/>
<feature type="region of interest" description="Disordered" evidence="1">
    <location>
        <begin position="1"/>
        <end position="40"/>
    </location>
</feature>
<evidence type="ECO:0000256" key="1">
    <source>
        <dbReference type="SAM" id="MobiDB-lite"/>
    </source>
</evidence>
<protein>
    <submittedName>
        <fullName evidence="2">Uncharacterized protein</fullName>
    </submittedName>
</protein>
<dbReference type="AlphaFoldDB" id="A0A1V3XZT1"/>
<dbReference type="EMBL" id="MVBN01000001">
    <property type="protein sequence ID" value="OOK84256.1"/>
    <property type="molecule type" value="Genomic_DNA"/>
</dbReference>
<dbReference type="Proteomes" id="UP000188532">
    <property type="component" value="Unassembled WGS sequence"/>
</dbReference>
<comment type="caution">
    <text evidence="2">The sequence shown here is derived from an EMBL/GenBank/DDBJ whole genome shotgun (WGS) entry which is preliminary data.</text>
</comment>
<evidence type="ECO:0000313" key="3">
    <source>
        <dbReference type="Proteomes" id="UP000188532"/>
    </source>
</evidence>
<accession>A0A1V3XZT1</accession>
<evidence type="ECO:0000313" key="2">
    <source>
        <dbReference type="EMBL" id="OOK84256.1"/>
    </source>
</evidence>
<gene>
    <name evidence="2" type="ORF">BZL29_0108</name>
</gene>
<sequence>MAAHSASPPLSPDPTTAHTRRPATPPVRWVSSRMISVANP</sequence>
<name>A0A1V3XZT1_MYCKA</name>